<keyword evidence="3" id="KW-0949">S-adenosyl-L-methionine</keyword>
<dbReference type="Proteomes" id="UP000502996">
    <property type="component" value="Chromosome"/>
</dbReference>
<accession>A0A6G6WJH9</accession>
<dbReference type="SMART" id="SM00650">
    <property type="entry name" value="rADc"/>
    <property type="match status" value="1"/>
</dbReference>
<dbReference type="AlphaFoldDB" id="A0A6G6WJH9"/>
<dbReference type="InterPro" id="IPR029063">
    <property type="entry name" value="SAM-dependent_MTases_sf"/>
</dbReference>
<dbReference type="InterPro" id="IPR001737">
    <property type="entry name" value="KsgA/Erm"/>
</dbReference>
<evidence type="ECO:0000256" key="3">
    <source>
        <dbReference type="ARBA" id="ARBA00022691"/>
    </source>
</evidence>
<evidence type="ECO:0000256" key="4">
    <source>
        <dbReference type="ARBA" id="ARBA00022884"/>
    </source>
</evidence>
<evidence type="ECO:0000256" key="1">
    <source>
        <dbReference type="ARBA" id="ARBA00022603"/>
    </source>
</evidence>
<dbReference type="KEGG" id="nano:G5V58_24520"/>
<evidence type="ECO:0000313" key="7">
    <source>
        <dbReference type="Proteomes" id="UP000502996"/>
    </source>
</evidence>
<evidence type="ECO:0000259" key="5">
    <source>
        <dbReference type="SMART" id="SM00650"/>
    </source>
</evidence>
<dbReference type="Gene3D" id="3.40.50.150">
    <property type="entry name" value="Vaccinia Virus protein VP39"/>
    <property type="match status" value="1"/>
</dbReference>
<proteinExistence type="predicted"/>
<protein>
    <recommendedName>
        <fullName evidence="5">Ribosomal RNA adenine methylase transferase N-terminal domain-containing protein</fullName>
    </recommendedName>
</protein>
<keyword evidence="1" id="KW-0489">Methyltransferase</keyword>
<sequence length="97" mass="11350">MSRRRSRREWGRHRLTEPWARRVVANPPYVGAGDLLDRLLAPGSRLVQADLVLQHQLARRLVGRSRRHRLEVVARLPRSAFVPPPRVDSVVPRIRRR</sequence>
<keyword evidence="2" id="KW-0808">Transferase</keyword>
<feature type="domain" description="Ribosomal RNA adenine methylase transferase N-terminal" evidence="5">
    <location>
        <begin position="2"/>
        <end position="97"/>
    </location>
</feature>
<name>A0A6G6WJH9_9ACTN</name>
<keyword evidence="4" id="KW-0694">RNA-binding</keyword>
<reference evidence="6 7" key="1">
    <citation type="submission" date="2020-02" db="EMBL/GenBank/DDBJ databases">
        <title>Full genome sequence of Nocardioides sp. R-3366.</title>
        <authorList>
            <person name="Im W.-T."/>
        </authorList>
    </citation>
    <scope>NUCLEOTIDE SEQUENCE [LARGE SCALE GENOMIC DNA]</scope>
    <source>
        <strain evidence="6 7">R-3366</strain>
    </source>
</reference>
<organism evidence="6 7">
    <name type="scientific">Nocardioides anomalus</name>
    <dbReference type="NCBI Taxonomy" id="2712223"/>
    <lineage>
        <taxon>Bacteria</taxon>
        <taxon>Bacillati</taxon>
        <taxon>Actinomycetota</taxon>
        <taxon>Actinomycetes</taxon>
        <taxon>Propionibacteriales</taxon>
        <taxon>Nocardioidaceae</taxon>
        <taxon>Nocardioides</taxon>
    </lineage>
</organism>
<gene>
    <name evidence="6" type="ORF">G5V58_24520</name>
</gene>
<dbReference type="SUPFAM" id="SSF53335">
    <property type="entry name" value="S-adenosyl-L-methionine-dependent methyltransferases"/>
    <property type="match status" value="1"/>
</dbReference>
<dbReference type="Pfam" id="PF00398">
    <property type="entry name" value="RrnaAD"/>
    <property type="match status" value="1"/>
</dbReference>
<evidence type="ECO:0000256" key="2">
    <source>
        <dbReference type="ARBA" id="ARBA00022679"/>
    </source>
</evidence>
<dbReference type="RefSeq" id="WP_165238115.1">
    <property type="nucleotide sequence ID" value="NZ_CP049257.1"/>
</dbReference>
<dbReference type="InterPro" id="IPR020598">
    <property type="entry name" value="rRNA_Ade_methylase_Trfase_N"/>
</dbReference>
<dbReference type="EMBL" id="CP049257">
    <property type="protein sequence ID" value="QIG45488.1"/>
    <property type="molecule type" value="Genomic_DNA"/>
</dbReference>
<evidence type="ECO:0000313" key="6">
    <source>
        <dbReference type="EMBL" id="QIG45488.1"/>
    </source>
</evidence>
<dbReference type="GO" id="GO:0000179">
    <property type="term" value="F:rRNA (adenine-N6,N6-)-dimethyltransferase activity"/>
    <property type="evidence" value="ECO:0007669"/>
    <property type="project" value="InterPro"/>
</dbReference>
<keyword evidence="7" id="KW-1185">Reference proteome</keyword>
<dbReference type="GO" id="GO:0003723">
    <property type="term" value="F:RNA binding"/>
    <property type="evidence" value="ECO:0007669"/>
    <property type="project" value="UniProtKB-KW"/>
</dbReference>